<accession>A0A9P6CBJ0</accession>
<evidence type="ECO:0000313" key="2">
    <source>
        <dbReference type="Proteomes" id="UP000807353"/>
    </source>
</evidence>
<reference evidence="1" key="1">
    <citation type="submission" date="2020-11" db="EMBL/GenBank/DDBJ databases">
        <authorList>
            <consortium name="DOE Joint Genome Institute"/>
            <person name="Ahrendt S."/>
            <person name="Riley R."/>
            <person name="Andreopoulos W."/>
            <person name="Labutti K."/>
            <person name="Pangilinan J."/>
            <person name="Ruiz-Duenas F.J."/>
            <person name="Barrasa J.M."/>
            <person name="Sanchez-Garcia M."/>
            <person name="Camarero S."/>
            <person name="Miyauchi S."/>
            <person name="Serrano A."/>
            <person name="Linde D."/>
            <person name="Babiker R."/>
            <person name="Drula E."/>
            <person name="Ayuso-Fernandez I."/>
            <person name="Pacheco R."/>
            <person name="Padilla G."/>
            <person name="Ferreira P."/>
            <person name="Barriuso J."/>
            <person name="Kellner H."/>
            <person name="Castanera R."/>
            <person name="Alfaro M."/>
            <person name="Ramirez L."/>
            <person name="Pisabarro A.G."/>
            <person name="Kuo A."/>
            <person name="Tritt A."/>
            <person name="Lipzen A."/>
            <person name="He G."/>
            <person name="Yan M."/>
            <person name="Ng V."/>
            <person name="Cullen D."/>
            <person name="Martin F."/>
            <person name="Rosso M.-N."/>
            <person name="Henrissat B."/>
            <person name="Hibbett D."/>
            <person name="Martinez A.T."/>
            <person name="Grigoriev I.V."/>
        </authorList>
    </citation>
    <scope>NUCLEOTIDE SEQUENCE</scope>
    <source>
        <strain evidence="1">CBS 247.69</strain>
    </source>
</reference>
<dbReference type="EMBL" id="MU151000">
    <property type="protein sequence ID" value="KAF9455169.1"/>
    <property type="molecule type" value="Genomic_DNA"/>
</dbReference>
<sequence>MAGQEAQNKRITLMQNEVEWLSELPLMSLTVPLLFKHTLGLNGEYQFPSDTNILQLNYGLHALQTRPHANAAFLHIENCYCEILTILQAEPQLGIKDLETTTNLVWNELEQLSHEKAFQWAQQCISTTPGPTLVNTEIHFYPQGPCNLIHRASAIVSLVMEIIFYYPSPSTACTSSWNKRYPMYQ</sequence>
<organism evidence="1 2">
    <name type="scientific">Collybia nuda</name>
    <dbReference type="NCBI Taxonomy" id="64659"/>
    <lineage>
        <taxon>Eukaryota</taxon>
        <taxon>Fungi</taxon>
        <taxon>Dikarya</taxon>
        <taxon>Basidiomycota</taxon>
        <taxon>Agaricomycotina</taxon>
        <taxon>Agaricomycetes</taxon>
        <taxon>Agaricomycetidae</taxon>
        <taxon>Agaricales</taxon>
        <taxon>Tricholomatineae</taxon>
        <taxon>Clitocybaceae</taxon>
        <taxon>Collybia</taxon>
    </lineage>
</organism>
<dbReference type="AlphaFoldDB" id="A0A9P6CBJ0"/>
<keyword evidence="2" id="KW-1185">Reference proteome</keyword>
<evidence type="ECO:0000313" key="1">
    <source>
        <dbReference type="EMBL" id="KAF9455169.1"/>
    </source>
</evidence>
<comment type="caution">
    <text evidence="1">The sequence shown here is derived from an EMBL/GenBank/DDBJ whole genome shotgun (WGS) entry which is preliminary data.</text>
</comment>
<dbReference type="OrthoDB" id="3121035at2759"/>
<protein>
    <submittedName>
        <fullName evidence="1">Uncharacterized protein</fullName>
    </submittedName>
</protein>
<proteinExistence type="predicted"/>
<dbReference type="Proteomes" id="UP000807353">
    <property type="component" value="Unassembled WGS sequence"/>
</dbReference>
<name>A0A9P6CBJ0_9AGAR</name>
<gene>
    <name evidence="1" type="ORF">BDZ94DRAFT_1316601</name>
</gene>